<feature type="domain" description="SLH" evidence="3">
    <location>
        <begin position="163"/>
        <end position="230"/>
    </location>
</feature>
<feature type="signal peptide" evidence="2">
    <location>
        <begin position="1"/>
        <end position="33"/>
    </location>
</feature>
<reference evidence="4 5" key="1">
    <citation type="journal article" date="2014" name="Int. J. Syst. Evol. Microbiol.">
        <title>Complete genome sequence of Corynebacterium casei LMG S-19264T (=DSM 44701T), isolated from a smear-ripened cheese.</title>
        <authorList>
            <consortium name="US DOE Joint Genome Institute (JGI-PGF)"/>
            <person name="Walter F."/>
            <person name="Albersmeier A."/>
            <person name="Kalinowski J."/>
            <person name="Ruckert C."/>
        </authorList>
    </citation>
    <scope>NUCLEOTIDE SEQUENCE [LARGE SCALE GENOMIC DNA]</scope>
    <source>
        <strain evidence="4 5">CGMCC 1.15286</strain>
    </source>
</reference>
<organism evidence="4 5">
    <name type="scientific">Paenibacillus radicis</name>
    <name type="common">ex Gao et al. 2016</name>
    <dbReference type="NCBI Taxonomy" id="1737354"/>
    <lineage>
        <taxon>Bacteria</taxon>
        <taxon>Bacillati</taxon>
        <taxon>Bacillota</taxon>
        <taxon>Bacilli</taxon>
        <taxon>Bacillales</taxon>
        <taxon>Paenibacillaceae</taxon>
        <taxon>Paenibacillus</taxon>
    </lineage>
</organism>
<evidence type="ECO:0000313" key="4">
    <source>
        <dbReference type="EMBL" id="GGG71431.1"/>
    </source>
</evidence>
<keyword evidence="5" id="KW-1185">Reference proteome</keyword>
<dbReference type="Gene3D" id="2.60.40.1080">
    <property type="match status" value="1"/>
</dbReference>
<evidence type="ECO:0000256" key="2">
    <source>
        <dbReference type="SAM" id="SignalP"/>
    </source>
</evidence>
<feature type="region of interest" description="Disordered" evidence="1">
    <location>
        <begin position="235"/>
        <end position="277"/>
    </location>
</feature>
<dbReference type="InterPro" id="IPR001119">
    <property type="entry name" value="SLH_dom"/>
</dbReference>
<evidence type="ECO:0000313" key="5">
    <source>
        <dbReference type="Proteomes" id="UP000600247"/>
    </source>
</evidence>
<name>A0A917H9D1_9BACL</name>
<evidence type="ECO:0000256" key="1">
    <source>
        <dbReference type="SAM" id="MobiDB-lite"/>
    </source>
</evidence>
<dbReference type="EMBL" id="BMHY01000005">
    <property type="protein sequence ID" value="GGG71431.1"/>
    <property type="molecule type" value="Genomic_DNA"/>
</dbReference>
<dbReference type="AlphaFoldDB" id="A0A917H9D1"/>
<comment type="caution">
    <text evidence="4">The sequence shown here is derived from an EMBL/GenBank/DDBJ whole genome shotgun (WGS) entry which is preliminary data.</text>
</comment>
<dbReference type="Pfam" id="PF00395">
    <property type="entry name" value="SLH"/>
    <property type="match status" value="2"/>
</dbReference>
<feature type="chain" id="PRO_5037103661" description="SLH domain-containing protein" evidence="2">
    <location>
        <begin position="34"/>
        <end position="921"/>
    </location>
</feature>
<dbReference type="PANTHER" id="PTHR43308">
    <property type="entry name" value="OUTER MEMBRANE PROTEIN ALPHA-RELATED"/>
    <property type="match status" value="1"/>
</dbReference>
<sequence>MYLFRKQARKRISMLLALAMVLSIFSTNYFAFAAETTTATTLSDIDQSYAKAEIAALVEKGILAGFTDGTFKPGDSLTRAQLAKVLVLSLNKEEDLSGAASFKDVASSDWFAGYVGALVKSGITQGTSASSFSPNQTVTREELAVFFIRAFGWEEQAKATALETNLSDLNKVSVWAKPHVSFAYKIGFIKGSTNNDGSISFNPSGKADRQALARLAYEFVVNRATYVDKVSALNIKQPEDDKKPTSPGGNNGSGTGPTPTPNPETTTTISEPGTRSLGTVNGNVVISAADVTLKDTTINGNLTLTSAIGLGDVTLDNVTVTGTTNVQGGGPNSIHVSNSILATVVVNKSDGSIRLVLENGTDVQQVELRSGGIIQTNNAGEIGPIGLASTIPQNATVTLNGSFDTVNVNAQQINISLADGTSVGDLNVFAGAVNNAFQLYAGSSVTHLIVNAITSFAGAGIISSAQVNVDDVDFSGLTTPPVMAADPSVTEVVYSPKSFTLSAVGATRQIVLTGVREQGNIDLTQIAAWSSSTPSVAEVVYGVVKAVGDGTTTISANYGSYNIEVPVTVSVYQPVTHPTITGIVVTNGQIDVQFDQTVEELSLEHFKVTASLNGVETQLRGLNYSNGQISFQPISTYGKTLYVTVQHDENFTKFAGSQSGSIKLTGFGGKITNVLNQAVSNLTIKFRKGLNATTGDVVATVTTDAYGKYFVNLPAGIYTGEIGGEGTDYIKSYLIGVAASNVSNTNENFTAIKIPLASETRIVLTWGKAPRDLDSHLIGPAVDGEGQFHTWYWYKKYTVNGELIVDLDWDDVDSYGPETTTLRKNVPGTYLFYVHNYSNESPMTASGAKVQVIQGTDWENPIEFTIPTGADERYWLVFEFTIDENGVITFNPINKLTNDNPASGRYVNETSFEDDLEEEEL</sequence>
<proteinExistence type="predicted"/>
<accession>A0A917H9D1</accession>
<dbReference type="SMART" id="SM00635">
    <property type="entry name" value="BID_2"/>
    <property type="match status" value="1"/>
</dbReference>
<gene>
    <name evidence="4" type="ORF">GCM10010918_28710</name>
</gene>
<dbReference type="InterPro" id="IPR051465">
    <property type="entry name" value="Cell_Envelope_Struct_Comp"/>
</dbReference>
<feature type="compositionally biased region" description="Low complexity" evidence="1">
    <location>
        <begin position="263"/>
        <end position="272"/>
    </location>
</feature>
<evidence type="ECO:0000259" key="3">
    <source>
        <dbReference type="PROSITE" id="PS51272"/>
    </source>
</evidence>
<protein>
    <recommendedName>
        <fullName evidence="3">SLH domain-containing protein</fullName>
    </recommendedName>
</protein>
<keyword evidence="2" id="KW-0732">Signal</keyword>
<feature type="region of interest" description="Disordered" evidence="1">
    <location>
        <begin position="899"/>
        <end position="921"/>
    </location>
</feature>
<feature type="domain" description="SLH" evidence="3">
    <location>
        <begin position="37"/>
        <end position="97"/>
    </location>
</feature>
<dbReference type="PROSITE" id="PS51272">
    <property type="entry name" value="SLH"/>
    <property type="match status" value="3"/>
</dbReference>
<dbReference type="InterPro" id="IPR003343">
    <property type="entry name" value="Big_2"/>
</dbReference>
<feature type="compositionally biased region" description="Acidic residues" evidence="1">
    <location>
        <begin position="911"/>
        <end position="921"/>
    </location>
</feature>
<dbReference type="Proteomes" id="UP000600247">
    <property type="component" value="Unassembled WGS sequence"/>
</dbReference>
<feature type="domain" description="SLH" evidence="3">
    <location>
        <begin position="98"/>
        <end position="161"/>
    </location>
</feature>